<organism evidence="1 2">
    <name type="scientific">Rhabditophanes sp. KR3021</name>
    <dbReference type="NCBI Taxonomy" id="114890"/>
    <lineage>
        <taxon>Eukaryota</taxon>
        <taxon>Metazoa</taxon>
        <taxon>Ecdysozoa</taxon>
        <taxon>Nematoda</taxon>
        <taxon>Chromadorea</taxon>
        <taxon>Rhabditida</taxon>
        <taxon>Tylenchina</taxon>
        <taxon>Panagrolaimomorpha</taxon>
        <taxon>Strongyloidoidea</taxon>
        <taxon>Alloionematidae</taxon>
        <taxon>Rhabditophanes</taxon>
    </lineage>
</organism>
<protein>
    <submittedName>
        <fullName evidence="2">DUF3795 domain-containing protein</fullName>
    </submittedName>
</protein>
<dbReference type="WBParaSite" id="RSKR_0000065950.1">
    <property type="protein sequence ID" value="RSKR_0000065950.1"/>
    <property type="gene ID" value="RSKR_0000065950"/>
</dbReference>
<dbReference type="Proteomes" id="UP000095286">
    <property type="component" value="Unplaced"/>
</dbReference>
<accession>A0AC35THI8</accession>
<sequence length="80" mass="8997">MLLIKTMRNVLCVGEVNCLPLASGCVYCYDRTIFNAICEMKNSVRSHFGERIIEAIVGTEYSSENGRSRLAAAIRFFTIE</sequence>
<evidence type="ECO:0000313" key="2">
    <source>
        <dbReference type="WBParaSite" id="RSKR_0000065950.1"/>
    </source>
</evidence>
<name>A0AC35THI8_9BILA</name>
<reference evidence="2" key="1">
    <citation type="submission" date="2016-11" db="UniProtKB">
        <authorList>
            <consortium name="WormBaseParasite"/>
        </authorList>
    </citation>
    <scope>IDENTIFICATION</scope>
    <source>
        <strain evidence="2">KR3021</strain>
    </source>
</reference>
<evidence type="ECO:0000313" key="1">
    <source>
        <dbReference type="Proteomes" id="UP000095286"/>
    </source>
</evidence>
<proteinExistence type="predicted"/>